<feature type="transmembrane region" description="Helical" evidence="7">
    <location>
        <begin position="546"/>
        <end position="568"/>
    </location>
</feature>
<feature type="transmembrane region" description="Helical" evidence="7">
    <location>
        <begin position="204"/>
        <end position="224"/>
    </location>
</feature>
<protein>
    <submittedName>
        <fullName evidence="10">MMPL domain protein</fullName>
    </submittedName>
</protein>
<dbReference type="GO" id="GO:0005886">
    <property type="term" value="C:plasma membrane"/>
    <property type="evidence" value="ECO:0007669"/>
    <property type="project" value="UniProtKB-SubCell"/>
</dbReference>
<feature type="domain" description="Membrane transport protein MMPL" evidence="9">
    <location>
        <begin position="44"/>
        <end position="346"/>
    </location>
</feature>
<gene>
    <name evidence="10" type="ordered locus">Srot_2409</name>
</gene>
<dbReference type="PANTHER" id="PTHR33406:SF11">
    <property type="entry name" value="MEMBRANE PROTEIN SCO6666-RELATED"/>
    <property type="match status" value="1"/>
</dbReference>
<keyword evidence="6 7" id="KW-0472">Membrane</keyword>
<dbReference type="PANTHER" id="PTHR33406">
    <property type="entry name" value="MEMBRANE PROTEIN MJ1562-RELATED"/>
    <property type="match status" value="1"/>
</dbReference>
<feature type="transmembrane region" description="Helical" evidence="7">
    <location>
        <begin position="684"/>
        <end position="707"/>
    </location>
</feature>
<organism evidence="10 11">
    <name type="scientific">Segniliparus rotundus (strain ATCC BAA-972 / CDC 1076 / CIP 108378 / DSM 44985 / JCM 13578)</name>
    <dbReference type="NCBI Taxonomy" id="640132"/>
    <lineage>
        <taxon>Bacteria</taxon>
        <taxon>Bacillati</taxon>
        <taxon>Actinomycetota</taxon>
        <taxon>Actinomycetes</taxon>
        <taxon>Mycobacteriales</taxon>
        <taxon>Segniliparaceae</taxon>
        <taxon>Segniliparus</taxon>
    </lineage>
</organism>
<feature type="signal peptide" evidence="8">
    <location>
        <begin position="1"/>
        <end position="28"/>
    </location>
</feature>
<evidence type="ECO:0000256" key="5">
    <source>
        <dbReference type="ARBA" id="ARBA00022989"/>
    </source>
</evidence>
<evidence type="ECO:0000259" key="9">
    <source>
        <dbReference type="Pfam" id="PF03176"/>
    </source>
</evidence>
<dbReference type="Proteomes" id="UP000002247">
    <property type="component" value="Chromosome"/>
</dbReference>
<proteinExistence type="inferred from homology"/>
<dbReference type="InterPro" id="IPR050545">
    <property type="entry name" value="Mycobact_MmpL"/>
</dbReference>
<feature type="transmembrane region" description="Helical" evidence="7">
    <location>
        <begin position="282"/>
        <end position="302"/>
    </location>
</feature>
<evidence type="ECO:0000256" key="3">
    <source>
        <dbReference type="ARBA" id="ARBA00022475"/>
    </source>
</evidence>
<name>D6ZAW7_SEGRD</name>
<dbReference type="Gene3D" id="1.20.1640.10">
    <property type="entry name" value="Multidrug efflux transporter AcrB transmembrane domain"/>
    <property type="match status" value="2"/>
</dbReference>
<evidence type="ECO:0000256" key="4">
    <source>
        <dbReference type="ARBA" id="ARBA00022692"/>
    </source>
</evidence>
<feature type="domain" description="Membrane transport protein MMPL" evidence="9">
    <location>
        <begin position="407"/>
        <end position="722"/>
    </location>
</feature>
<dbReference type="InterPro" id="IPR004869">
    <property type="entry name" value="MMPL_dom"/>
</dbReference>
<dbReference type="Pfam" id="PF03176">
    <property type="entry name" value="MMPL"/>
    <property type="match status" value="2"/>
</dbReference>
<feature type="transmembrane region" description="Helical" evidence="7">
    <location>
        <begin position="652"/>
        <end position="678"/>
    </location>
</feature>
<keyword evidence="11" id="KW-1185">Reference proteome</keyword>
<feature type="transmembrane region" description="Helical" evidence="7">
    <location>
        <begin position="308"/>
        <end position="334"/>
    </location>
</feature>
<sequence length="738" mass="77777">MLRHVSRLAIRAPRRVLLAAAVCTMAAAGYGATVAEHLSAAGFQDPGSQSVRGAELLAEKFGQGDADLTFVVRSPDGVFAPQAAAQARELVSTVRHAPHVASVLDPWGLAPAEANAMVSADGKAALILARVSGGESEAQKHAKEVSDKVAGEHGALTVRAGGMSMVLSEINEQSERDLVSAEAVAVPLTFLVLMWVFGGLYAALLPLVVGLLSIAATLGALRLFTVFADVSVFALNLTTAMGFALAIDYTLLLVSRYREEHERTKDRAAALRRAVDTAGRTVAFSACTVFLAVGALGVFPMYFLRSMAYAGCAVVALAALYAVVVAPAMIMLLGDRIDGLDVRRLLRRKSRNPAPAAESGPQGGVLYRTTRFVMRHAATCALAATAALLLLGSAFTRAQFGLPDDRVLPATAQSRQVGDALRAEFPQNAAVPVSIVIPDASGIAAQEVSGYADELSKVPGVAVVDAPDGSHVRGGLAGPSGAAAGTKDASVWLTAVLRAPAFTEQSRAALADVRAVPRPKGVEVLFTGTEQLNEDTVAAIMRQLPFVFGFVAVTTFLLLFLLTGSILLPLKALVLNTLSLSATLGALVWIFQEGHVGGFGTTTTGTLVSDMLVFLFTVAFGLSMDYEVFLLSRIREFWLASARRAEDNAEAVALGVSRAGRVVTAAALLMFVVFVSLITSEVSFMRMFGLGLAVAVAVDATLVRMVLLPAFMRLAGTWNWWLPEPLARLHRRVGLREG</sequence>
<keyword evidence="4 7" id="KW-0812">Transmembrane</keyword>
<dbReference type="RefSeq" id="WP_013139303.1">
    <property type="nucleotide sequence ID" value="NC_014168.1"/>
</dbReference>
<dbReference type="SUPFAM" id="SSF82866">
    <property type="entry name" value="Multidrug efflux transporter AcrB transmembrane domain"/>
    <property type="match status" value="2"/>
</dbReference>
<reference evidence="10 11" key="1">
    <citation type="journal article" date="2010" name="Stand. Genomic Sci.">
        <title>Complete genome sequence of Segniliparus rotundus type strain (CDC 1076).</title>
        <authorList>
            <person name="Sikorski J."/>
            <person name="Lapidus A."/>
            <person name="Copeland A."/>
            <person name="Misra M."/>
            <person name="Glavina Del Rio T."/>
            <person name="Nolan M."/>
            <person name="Lucas S."/>
            <person name="Chen F."/>
            <person name="Tice H."/>
            <person name="Cheng J.F."/>
            <person name="Jando M."/>
            <person name="Schneider S."/>
            <person name="Bruce D."/>
            <person name="Goodwin L."/>
            <person name="Pitluck S."/>
            <person name="Liolios K."/>
            <person name="Mikhailova N."/>
            <person name="Pati A."/>
            <person name="Ivanova N."/>
            <person name="Mavromatis K."/>
            <person name="Chen A."/>
            <person name="Palaniappan K."/>
            <person name="Chertkov O."/>
            <person name="Land M."/>
            <person name="Hauser L."/>
            <person name="Chang Y.J."/>
            <person name="Jeffries C.D."/>
            <person name="Brettin T."/>
            <person name="Detter J.C."/>
            <person name="Han C."/>
            <person name="Rohde M."/>
            <person name="Goker M."/>
            <person name="Bristow J."/>
            <person name="Eisen J.A."/>
            <person name="Markowitz V."/>
            <person name="Hugenholtz P."/>
            <person name="Kyrpides N.C."/>
            <person name="Klenk H.P."/>
        </authorList>
    </citation>
    <scope>NUCLEOTIDE SEQUENCE [LARGE SCALE GENOMIC DNA]</scope>
    <source>
        <strain evidence="11">ATCC BAA-972 / CDC 1076 / CIP 108378 / DSM 44985 / JCM 13578</strain>
    </source>
</reference>
<keyword evidence="8" id="KW-0732">Signal</keyword>
<dbReference type="HOGENOM" id="CLU_005108_5_1_11"/>
<accession>D6ZAW7</accession>
<evidence type="ECO:0000256" key="6">
    <source>
        <dbReference type="ARBA" id="ARBA00023136"/>
    </source>
</evidence>
<dbReference type="AlphaFoldDB" id="D6ZAW7"/>
<dbReference type="EMBL" id="CP001958">
    <property type="protein sequence ID" value="ADG98853.1"/>
    <property type="molecule type" value="Genomic_DNA"/>
</dbReference>
<evidence type="ECO:0000256" key="2">
    <source>
        <dbReference type="ARBA" id="ARBA00010157"/>
    </source>
</evidence>
<dbReference type="eggNOG" id="COG2409">
    <property type="taxonomic scope" value="Bacteria"/>
</dbReference>
<keyword evidence="5 7" id="KW-1133">Transmembrane helix</keyword>
<evidence type="ECO:0000256" key="8">
    <source>
        <dbReference type="SAM" id="SignalP"/>
    </source>
</evidence>
<comment type="similarity">
    <text evidence="2">Belongs to the resistance-nodulation-cell division (RND) (TC 2.A.6) family. MmpL subfamily.</text>
</comment>
<dbReference type="KEGG" id="srt:Srot_2409"/>
<keyword evidence="3" id="KW-1003">Cell membrane</keyword>
<dbReference type="STRING" id="640132.Srot_2409"/>
<dbReference type="OrthoDB" id="7051771at2"/>
<feature type="transmembrane region" description="Helical" evidence="7">
    <location>
        <begin position="573"/>
        <end position="591"/>
    </location>
</feature>
<evidence type="ECO:0000256" key="7">
    <source>
        <dbReference type="SAM" id="Phobius"/>
    </source>
</evidence>
<evidence type="ECO:0000313" key="10">
    <source>
        <dbReference type="EMBL" id="ADG98853.1"/>
    </source>
</evidence>
<feature type="transmembrane region" description="Helical" evidence="7">
    <location>
        <begin position="377"/>
        <end position="395"/>
    </location>
</feature>
<feature type="chain" id="PRO_5039613764" evidence="8">
    <location>
        <begin position="29"/>
        <end position="738"/>
    </location>
</feature>
<feature type="transmembrane region" description="Helical" evidence="7">
    <location>
        <begin position="230"/>
        <end position="254"/>
    </location>
</feature>
<evidence type="ECO:0000313" key="11">
    <source>
        <dbReference type="Proteomes" id="UP000002247"/>
    </source>
</evidence>
<comment type="subcellular location">
    <subcellularLocation>
        <location evidence="1">Cell membrane</location>
        <topology evidence="1">Multi-pass membrane protein</topology>
    </subcellularLocation>
</comment>
<evidence type="ECO:0000256" key="1">
    <source>
        <dbReference type="ARBA" id="ARBA00004651"/>
    </source>
</evidence>